<keyword evidence="2" id="KW-1185">Reference proteome</keyword>
<evidence type="ECO:0000313" key="1">
    <source>
        <dbReference type="EMBL" id="GFR22116.1"/>
    </source>
</evidence>
<comment type="caution">
    <text evidence="1">The sequence shown here is derived from an EMBL/GenBank/DDBJ whole genome shotgun (WGS) entry which is preliminary data.</text>
</comment>
<protein>
    <submittedName>
        <fullName evidence="1">Uncharacterized protein</fullName>
    </submittedName>
</protein>
<name>A0A8X6JY38_TRICU</name>
<dbReference type="AlphaFoldDB" id="A0A8X6JY38"/>
<gene>
    <name evidence="1" type="ORF">TNCT_131561</name>
</gene>
<proteinExistence type="predicted"/>
<dbReference type="Proteomes" id="UP000887116">
    <property type="component" value="Unassembled WGS sequence"/>
</dbReference>
<evidence type="ECO:0000313" key="2">
    <source>
        <dbReference type="Proteomes" id="UP000887116"/>
    </source>
</evidence>
<organism evidence="1 2">
    <name type="scientific">Trichonephila clavata</name>
    <name type="common">Joro spider</name>
    <name type="synonym">Nephila clavata</name>
    <dbReference type="NCBI Taxonomy" id="2740835"/>
    <lineage>
        <taxon>Eukaryota</taxon>
        <taxon>Metazoa</taxon>
        <taxon>Ecdysozoa</taxon>
        <taxon>Arthropoda</taxon>
        <taxon>Chelicerata</taxon>
        <taxon>Arachnida</taxon>
        <taxon>Araneae</taxon>
        <taxon>Araneomorphae</taxon>
        <taxon>Entelegynae</taxon>
        <taxon>Araneoidea</taxon>
        <taxon>Nephilidae</taxon>
        <taxon>Trichonephila</taxon>
    </lineage>
</organism>
<reference evidence="1" key="1">
    <citation type="submission" date="2020-07" db="EMBL/GenBank/DDBJ databases">
        <title>Multicomponent nature underlies the extraordinary mechanical properties of spider dragline silk.</title>
        <authorList>
            <person name="Kono N."/>
            <person name="Nakamura H."/>
            <person name="Mori M."/>
            <person name="Yoshida Y."/>
            <person name="Ohtoshi R."/>
            <person name="Malay A.D."/>
            <person name="Moran D.A.P."/>
            <person name="Tomita M."/>
            <person name="Numata K."/>
            <person name="Arakawa K."/>
        </authorList>
    </citation>
    <scope>NUCLEOTIDE SEQUENCE</scope>
</reference>
<sequence length="94" mass="10683">MLWASPNLLLIFQLRIPGYGRKNNGRGVEKRIKSFGGEEKRSGKICIIRDPYNLSSFLLCCHKSDKSVAICKYFTNFSSSESESTCAGIEMRWI</sequence>
<accession>A0A8X6JY38</accession>
<dbReference type="EMBL" id="BMAO01018238">
    <property type="protein sequence ID" value="GFR22116.1"/>
    <property type="molecule type" value="Genomic_DNA"/>
</dbReference>